<feature type="domain" description="CMP/dCMP-type deaminase" evidence="18">
    <location>
        <begin position="1"/>
        <end position="119"/>
    </location>
</feature>
<dbReference type="Gene3D" id="3.40.430.10">
    <property type="entry name" value="Dihydrofolate Reductase, subunit A"/>
    <property type="match status" value="1"/>
</dbReference>
<keyword evidence="7 14" id="KW-0479">Metal-binding</keyword>
<evidence type="ECO:0000256" key="8">
    <source>
        <dbReference type="ARBA" id="ARBA00022833"/>
    </source>
</evidence>
<evidence type="ECO:0000256" key="10">
    <source>
        <dbReference type="ARBA" id="ARBA00023002"/>
    </source>
</evidence>
<proteinExistence type="inferred from homology"/>
<dbReference type="PANTHER" id="PTHR38011:SF7">
    <property type="entry name" value="2,5-DIAMINO-6-RIBOSYLAMINO-4(3H)-PYRIMIDINONE 5'-PHOSPHATE REDUCTASE"/>
    <property type="match status" value="1"/>
</dbReference>
<comment type="catalytic activity">
    <reaction evidence="13 14">
        <text>2,5-diamino-6-hydroxy-4-(5-phosphoribosylamino)-pyrimidine + H2O + H(+) = 5-amino-6-(5-phospho-D-ribosylamino)uracil + NH4(+)</text>
        <dbReference type="Rhea" id="RHEA:21868"/>
        <dbReference type="ChEBI" id="CHEBI:15377"/>
        <dbReference type="ChEBI" id="CHEBI:15378"/>
        <dbReference type="ChEBI" id="CHEBI:28938"/>
        <dbReference type="ChEBI" id="CHEBI:58453"/>
        <dbReference type="ChEBI" id="CHEBI:58614"/>
        <dbReference type="EC" id="3.5.4.26"/>
    </reaction>
</comment>
<dbReference type="EC" id="1.1.1.193" evidence="14"/>
<feature type="binding site" evidence="16">
    <location>
        <begin position="280"/>
        <end position="286"/>
    </location>
    <ligand>
        <name>NADP(+)</name>
        <dbReference type="ChEBI" id="CHEBI:58349"/>
    </ligand>
</feature>
<dbReference type="CDD" id="cd01284">
    <property type="entry name" value="Riboflavin_deaminase-reductase"/>
    <property type="match status" value="1"/>
</dbReference>
<dbReference type="UniPathway" id="UPA00275">
    <property type="reaction ID" value="UER00401"/>
</dbReference>
<feature type="binding site" evidence="16">
    <location>
        <position position="278"/>
    </location>
    <ligand>
        <name>substrate</name>
    </ligand>
</feature>
<dbReference type="InterPro" id="IPR050765">
    <property type="entry name" value="Riboflavin_Biosynth_HTPR"/>
</dbReference>
<dbReference type="Pfam" id="PF01872">
    <property type="entry name" value="RibD_C"/>
    <property type="match status" value="1"/>
</dbReference>
<dbReference type="GO" id="GO:0008703">
    <property type="term" value="F:5-amino-6-(5-phosphoribosylamino)uracil reductase activity"/>
    <property type="evidence" value="ECO:0007669"/>
    <property type="project" value="UniProtKB-EC"/>
</dbReference>
<feature type="active site" description="Proton donor" evidence="15">
    <location>
        <position position="50"/>
    </location>
</feature>
<dbReference type="Proteomes" id="UP000184206">
    <property type="component" value="Unassembled WGS sequence"/>
</dbReference>
<dbReference type="Pfam" id="PF00383">
    <property type="entry name" value="dCMP_cyt_deam_1"/>
    <property type="match status" value="1"/>
</dbReference>
<dbReference type="STRING" id="1123231.SAMN02745189_01354"/>
<evidence type="ECO:0000256" key="1">
    <source>
        <dbReference type="ARBA" id="ARBA00002151"/>
    </source>
</evidence>
<dbReference type="InterPro" id="IPR002125">
    <property type="entry name" value="CMP_dCMP_dom"/>
</dbReference>
<evidence type="ECO:0000259" key="18">
    <source>
        <dbReference type="PROSITE" id="PS51747"/>
    </source>
</evidence>
<evidence type="ECO:0000256" key="5">
    <source>
        <dbReference type="ARBA" id="ARBA00007417"/>
    </source>
</evidence>
<comment type="pathway">
    <text evidence="3 14">Cofactor biosynthesis; riboflavin biosynthesis; 5-amino-6-(D-ribitylamino)uracil from GTP: step 3/4.</text>
</comment>
<evidence type="ECO:0000256" key="7">
    <source>
        <dbReference type="ARBA" id="ARBA00022723"/>
    </source>
</evidence>
<sequence>MGIYMEKAIAMAKIPDGQTRRNPPVGAVIVKDGMVIGAGSHLAMGTDHAEVRAIKSCITDPAGADIYVTLEPCSHHGRTPPCTDAIKKAGLKRVFYAVQDENPKVSGHEVLEADGIHAEHQPHHEADALYEMFFTHLSAGRPMVTLKGAMSLDGKMALDDGTSKWITGGSAREDVQHLRHSHDAILIGGGTLMRDDPRLTARIEGGGNQPKPIILLGERVLTEGLNLEKHPEKPLIFTSNEENLKFDNIYDVEYGNFSYEEILKKLYIDYDIGSVLVEGGSRIHTALISRGLYDQMILYIAPKLFGRSRHELFQDALSGMGETIELELADVEKLRSDLKLTYRRN</sequence>
<keyword evidence="14" id="KW-0378">Hydrolase</keyword>
<feature type="binding site" evidence="16">
    <location>
        <position position="199"/>
    </location>
    <ligand>
        <name>NADP(+)</name>
        <dbReference type="ChEBI" id="CHEBI:58349"/>
    </ligand>
</feature>
<dbReference type="PIRSF" id="PIRSF006769">
    <property type="entry name" value="RibD"/>
    <property type="match status" value="1"/>
</dbReference>
<keyword evidence="20" id="KW-1185">Reference proteome</keyword>
<comment type="similarity">
    <text evidence="4 14">In the N-terminal section; belongs to the cytidine and deoxycytidylate deaminase family.</text>
</comment>
<feature type="binding site" evidence="17">
    <location>
        <position position="82"/>
    </location>
    <ligand>
        <name>Zn(2+)</name>
        <dbReference type="ChEBI" id="CHEBI:29105"/>
        <note>catalytic</note>
    </ligand>
</feature>
<feature type="binding site" evidence="16">
    <location>
        <position position="191"/>
    </location>
    <ligand>
        <name>NADP(+)</name>
        <dbReference type="ChEBI" id="CHEBI:58349"/>
    </ligand>
</feature>
<comment type="cofactor">
    <cofactor evidence="14 17">
        <name>Zn(2+)</name>
        <dbReference type="ChEBI" id="CHEBI:29105"/>
    </cofactor>
    <text evidence="14 17">Binds 1 zinc ion.</text>
</comment>
<feature type="binding site" evidence="16">
    <location>
        <position position="195"/>
    </location>
    <ligand>
        <name>NADP(+)</name>
        <dbReference type="ChEBI" id="CHEBI:58349"/>
    </ligand>
</feature>
<dbReference type="InterPro" id="IPR016192">
    <property type="entry name" value="APOBEC/CMP_deaminase_Zn-bd"/>
</dbReference>
<evidence type="ECO:0000256" key="3">
    <source>
        <dbReference type="ARBA" id="ARBA00004910"/>
    </source>
</evidence>
<dbReference type="Gene3D" id="3.40.140.10">
    <property type="entry name" value="Cytidine Deaminase, domain 2"/>
    <property type="match status" value="1"/>
</dbReference>
<evidence type="ECO:0000256" key="15">
    <source>
        <dbReference type="PIRSR" id="PIRSR006769-1"/>
    </source>
</evidence>
<keyword evidence="11" id="KW-0511">Multifunctional enzyme</keyword>
<dbReference type="EMBL" id="FRCF01000004">
    <property type="protein sequence ID" value="SHL99726.1"/>
    <property type="molecule type" value="Genomic_DNA"/>
</dbReference>
<organism evidence="19 20">
    <name type="scientific">Lacicoccus alkaliphilus DSM 16010</name>
    <dbReference type="NCBI Taxonomy" id="1123231"/>
    <lineage>
        <taxon>Bacteria</taxon>
        <taxon>Bacillati</taxon>
        <taxon>Bacillota</taxon>
        <taxon>Bacilli</taxon>
        <taxon>Bacillales</taxon>
        <taxon>Salinicoccaceae</taxon>
        <taxon>Lacicoccus</taxon>
    </lineage>
</organism>
<keyword evidence="6 14" id="KW-0686">Riboflavin biosynthesis</keyword>
<keyword evidence="9 14" id="KW-0521">NADP</keyword>
<comment type="catalytic activity">
    <reaction evidence="12 14">
        <text>5-amino-6-(5-phospho-D-ribitylamino)uracil + NADP(+) = 5-amino-6-(5-phospho-D-ribosylamino)uracil + NADPH + H(+)</text>
        <dbReference type="Rhea" id="RHEA:17845"/>
        <dbReference type="ChEBI" id="CHEBI:15378"/>
        <dbReference type="ChEBI" id="CHEBI:57783"/>
        <dbReference type="ChEBI" id="CHEBI:58349"/>
        <dbReference type="ChEBI" id="CHEBI:58421"/>
        <dbReference type="ChEBI" id="CHEBI:58453"/>
        <dbReference type="EC" id="1.1.1.193"/>
    </reaction>
</comment>
<accession>A0A1M7F6S6</accession>
<reference evidence="19 20" key="1">
    <citation type="submission" date="2016-11" db="EMBL/GenBank/DDBJ databases">
        <authorList>
            <person name="Jaros S."/>
            <person name="Januszkiewicz K."/>
            <person name="Wedrychowicz H."/>
        </authorList>
    </citation>
    <scope>NUCLEOTIDE SEQUENCE [LARGE SCALE GENOMIC DNA]</scope>
    <source>
        <strain evidence="19 20">DSM 16010</strain>
    </source>
</reference>
<evidence type="ECO:0000256" key="13">
    <source>
        <dbReference type="ARBA" id="ARBA00049886"/>
    </source>
</evidence>
<feature type="binding site" evidence="16">
    <location>
        <position position="202"/>
    </location>
    <ligand>
        <name>substrate</name>
    </ligand>
</feature>
<dbReference type="GO" id="GO:0008270">
    <property type="term" value="F:zinc ion binding"/>
    <property type="evidence" value="ECO:0007669"/>
    <property type="project" value="InterPro"/>
</dbReference>
<feature type="binding site" evidence="16">
    <location>
        <position position="165"/>
    </location>
    <ligand>
        <name>NADP(+)</name>
        <dbReference type="ChEBI" id="CHEBI:58349"/>
    </ligand>
</feature>
<dbReference type="AlphaFoldDB" id="A0A1M7F6S6"/>
<dbReference type="RefSeq" id="WP_245772767.1">
    <property type="nucleotide sequence ID" value="NZ_FRCF01000004.1"/>
</dbReference>
<gene>
    <name evidence="19" type="ORF">SAMN02745189_01354</name>
</gene>
<dbReference type="SUPFAM" id="SSF53597">
    <property type="entry name" value="Dihydrofolate reductase-like"/>
    <property type="match status" value="1"/>
</dbReference>
<evidence type="ECO:0000256" key="14">
    <source>
        <dbReference type="PIRNR" id="PIRNR006769"/>
    </source>
</evidence>
<feature type="binding site" evidence="16">
    <location>
        <position position="163"/>
    </location>
    <ligand>
        <name>substrate</name>
    </ligand>
</feature>
<evidence type="ECO:0000313" key="19">
    <source>
        <dbReference type="EMBL" id="SHL99726.1"/>
    </source>
</evidence>
<protein>
    <recommendedName>
        <fullName evidence="14">Riboflavin biosynthesis protein RibD</fullName>
    </recommendedName>
    <domain>
        <recommendedName>
            <fullName evidence="14">Diaminohydroxyphosphoribosylaminopyrimidine deaminase</fullName>
            <shortName evidence="14">DRAP deaminase</shortName>
            <ecNumber evidence="14">3.5.4.26</ecNumber>
        </recommendedName>
        <alternativeName>
            <fullName evidence="14">Riboflavin-specific deaminase</fullName>
        </alternativeName>
    </domain>
    <domain>
        <recommendedName>
            <fullName evidence="14">5-amino-6-(5-phosphoribosylamino)uracil reductase</fullName>
            <ecNumber evidence="14">1.1.1.193</ecNumber>
        </recommendedName>
        <alternativeName>
            <fullName evidence="14">HTP reductase</fullName>
        </alternativeName>
    </domain>
</protein>
<dbReference type="PROSITE" id="PS00903">
    <property type="entry name" value="CYT_DCMP_DEAMINASES_1"/>
    <property type="match status" value="1"/>
</dbReference>
<dbReference type="PANTHER" id="PTHR38011">
    <property type="entry name" value="DIHYDROFOLATE REDUCTASE FAMILY PROTEIN (AFU_ORTHOLOGUE AFUA_8G06820)"/>
    <property type="match status" value="1"/>
</dbReference>
<dbReference type="InterPro" id="IPR004794">
    <property type="entry name" value="Eubact_RibD"/>
</dbReference>
<comment type="function">
    <text evidence="1 14">Converts 2,5-diamino-6-(ribosylamino)-4(3h)-pyrimidinone 5'-phosphate into 5-amino-6-(ribosylamino)-2,4(1h,3h)-pyrimidinedione 5'-phosphate.</text>
</comment>
<name>A0A1M7F6S6_9BACL</name>
<evidence type="ECO:0000313" key="20">
    <source>
        <dbReference type="Proteomes" id="UP000184206"/>
    </source>
</evidence>
<feature type="binding site" evidence="16">
    <location>
        <position position="149"/>
    </location>
    <ligand>
        <name>NADP(+)</name>
        <dbReference type="ChEBI" id="CHEBI:58349"/>
    </ligand>
</feature>
<evidence type="ECO:0000256" key="2">
    <source>
        <dbReference type="ARBA" id="ARBA00004882"/>
    </source>
</evidence>
<dbReference type="PROSITE" id="PS51747">
    <property type="entry name" value="CYT_DCMP_DEAMINASES_2"/>
    <property type="match status" value="1"/>
</dbReference>
<comment type="pathway">
    <text evidence="2 14">Cofactor biosynthesis; riboflavin biosynthesis; 5-amino-6-(D-ribitylamino)uracil from GTP: step 2/4.</text>
</comment>
<dbReference type="SUPFAM" id="SSF53927">
    <property type="entry name" value="Cytidine deaminase-like"/>
    <property type="match status" value="1"/>
</dbReference>
<evidence type="ECO:0000256" key="4">
    <source>
        <dbReference type="ARBA" id="ARBA00005259"/>
    </source>
</evidence>
<dbReference type="NCBIfam" id="TIGR00326">
    <property type="entry name" value="eubact_ribD"/>
    <property type="match status" value="1"/>
</dbReference>
<evidence type="ECO:0000256" key="6">
    <source>
        <dbReference type="ARBA" id="ARBA00022619"/>
    </source>
</evidence>
<evidence type="ECO:0000256" key="17">
    <source>
        <dbReference type="PIRSR" id="PIRSR006769-3"/>
    </source>
</evidence>
<dbReference type="GO" id="GO:0009231">
    <property type="term" value="P:riboflavin biosynthetic process"/>
    <property type="evidence" value="ECO:0007669"/>
    <property type="project" value="UniProtKB-UniPathway"/>
</dbReference>
<keyword evidence="8 14" id="KW-0862">Zinc</keyword>
<dbReference type="InterPro" id="IPR024072">
    <property type="entry name" value="DHFR-like_dom_sf"/>
</dbReference>
<dbReference type="GO" id="GO:0008835">
    <property type="term" value="F:diaminohydroxyphosphoribosylaminopyrimidine deaminase activity"/>
    <property type="evidence" value="ECO:0007669"/>
    <property type="project" value="UniProtKB-EC"/>
</dbReference>
<feature type="binding site" evidence="16">
    <location>
        <position position="179"/>
    </location>
    <ligand>
        <name>substrate</name>
    </ligand>
</feature>
<keyword evidence="10 14" id="KW-0560">Oxidoreductase</keyword>
<evidence type="ECO:0000256" key="12">
    <source>
        <dbReference type="ARBA" id="ARBA00049861"/>
    </source>
</evidence>
<evidence type="ECO:0000256" key="9">
    <source>
        <dbReference type="ARBA" id="ARBA00022857"/>
    </source>
</evidence>
<feature type="binding site" evidence="17">
    <location>
        <position position="48"/>
    </location>
    <ligand>
        <name>Zn(2+)</name>
        <dbReference type="ChEBI" id="CHEBI:29105"/>
        <note>catalytic</note>
    </ligand>
</feature>
<dbReference type="InterPro" id="IPR016193">
    <property type="entry name" value="Cytidine_deaminase-like"/>
</dbReference>
<comment type="similarity">
    <text evidence="5 14">In the C-terminal section; belongs to the HTP reductase family.</text>
</comment>
<evidence type="ECO:0000256" key="11">
    <source>
        <dbReference type="ARBA" id="ARBA00023268"/>
    </source>
</evidence>
<feature type="binding site" evidence="17">
    <location>
        <position position="73"/>
    </location>
    <ligand>
        <name>Zn(2+)</name>
        <dbReference type="ChEBI" id="CHEBI:29105"/>
        <note>catalytic</note>
    </ligand>
</feature>
<dbReference type="InterPro" id="IPR002734">
    <property type="entry name" value="RibDG_C"/>
</dbReference>
<evidence type="ECO:0000256" key="16">
    <source>
        <dbReference type="PIRSR" id="PIRSR006769-2"/>
    </source>
</evidence>
<dbReference type="EC" id="3.5.4.26" evidence="14"/>